<evidence type="ECO:0000313" key="2">
    <source>
        <dbReference type="EMBL" id="THU81819.1"/>
    </source>
</evidence>
<proteinExistence type="predicted"/>
<evidence type="ECO:0000256" key="1">
    <source>
        <dbReference type="SAM" id="MobiDB-lite"/>
    </source>
</evidence>
<dbReference type="Proteomes" id="UP000297245">
    <property type="component" value="Unassembled WGS sequence"/>
</dbReference>
<feature type="region of interest" description="Disordered" evidence="1">
    <location>
        <begin position="410"/>
        <end position="429"/>
    </location>
</feature>
<keyword evidence="3" id="KW-1185">Reference proteome</keyword>
<reference evidence="2 3" key="1">
    <citation type="journal article" date="2019" name="Nat. Ecol. Evol.">
        <title>Megaphylogeny resolves global patterns of mushroom evolution.</title>
        <authorList>
            <person name="Varga T."/>
            <person name="Krizsan K."/>
            <person name="Foldi C."/>
            <person name="Dima B."/>
            <person name="Sanchez-Garcia M."/>
            <person name="Sanchez-Ramirez S."/>
            <person name="Szollosi G.J."/>
            <person name="Szarkandi J.G."/>
            <person name="Papp V."/>
            <person name="Albert L."/>
            <person name="Andreopoulos W."/>
            <person name="Angelini C."/>
            <person name="Antonin V."/>
            <person name="Barry K.W."/>
            <person name="Bougher N.L."/>
            <person name="Buchanan P."/>
            <person name="Buyck B."/>
            <person name="Bense V."/>
            <person name="Catcheside P."/>
            <person name="Chovatia M."/>
            <person name="Cooper J."/>
            <person name="Damon W."/>
            <person name="Desjardin D."/>
            <person name="Finy P."/>
            <person name="Geml J."/>
            <person name="Haridas S."/>
            <person name="Hughes K."/>
            <person name="Justo A."/>
            <person name="Karasinski D."/>
            <person name="Kautmanova I."/>
            <person name="Kiss B."/>
            <person name="Kocsube S."/>
            <person name="Kotiranta H."/>
            <person name="LaButti K.M."/>
            <person name="Lechner B.E."/>
            <person name="Liimatainen K."/>
            <person name="Lipzen A."/>
            <person name="Lukacs Z."/>
            <person name="Mihaltcheva S."/>
            <person name="Morgado L.N."/>
            <person name="Niskanen T."/>
            <person name="Noordeloos M.E."/>
            <person name="Ohm R.A."/>
            <person name="Ortiz-Santana B."/>
            <person name="Ovrebo C."/>
            <person name="Racz N."/>
            <person name="Riley R."/>
            <person name="Savchenko A."/>
            <person name="Shiryaev A."/>
            <person name="Soop K."/>
            <person name="Spirin V."/>
            <person name="Szebenyi C."/>
            <person name="Tomsovsky M."/>
            <person name="Tulloss R.E."/>
            <person name="Uehling J."/>
            <person name="Grigoriev I.V."/>
            <person name="Vagvolgyi C."/>
            <person name="Papp T."/>
            <person name="Martin F.M."/>
            <person name="Miettinen O."/>
            <person name="Hibbett D.S."/>
            <person name="Nagy L.G."/>
        </authorList>
    </citation>
    <scope>NUCLEOTIDE SEQUENCE [LARGE SCALE GENOMIC DNA]</scope>
    <source>
        <strain evidence="2 3">CBS 962.96</strain>
    </source>
</reference>
<gene>
    <name evidence="2" type="ORF">K435DRAFT_972221</name>
</gene>
<dbReference type="AlphaFoldDB" id="A0A4S8L0C2"/>
<dbReference type="EMBL" id="ML179778">
    <property type="protein sequence ID" value="THU81819.1"/>
    <property type="molecule type" value="Genomic_DNA"/>
</dbReference>
<organism evidence="2 3">
    <name type="scientific">Dendrothele bispora (strain CBS 962.96)</name>
    <dbReference type="NCBI Taxonomy" id="1314807"/>
    <lineage>
        <taxon>Eukaryota</taxon>
        <taxon>Fungi</taxon>
        <taxon>Dikarya</taxon>
        <taxon>Basidiomycota</taxon>
        <taxon>Agaricomycotina</taxon>
        <taxon>Agaricomycetes</taxon>
        <taxon>Agaricomycetidae</taxon>
        <taxon>Agaricales</taxon>
        <taxon>Agaricales incertae sedis</taxon>
        <taxon>Dendrothele</taxon>
    </lineage>
</organism>
<protein>
    <submittedName>
        <fullName evidence="2">Uncharacterized protein</fullName>
    </submittedName>
</protein>
<name>A0A4S8L0C2_DENBC</name>
<accession>A0A4S8L0C2</accession>
<evidence type="ECO:0000313" key="3">
    <source>
        <dbReference type="Proteomes" id="UP000297245"/>
    </source>
</evidence>
<sequence>MEDGRFLWIYLKEVPGPQFIRVKPDRLELQPDMIFDRFPRSFFVKEEYLKGTISTKRKSRICFFSLSLKDFRIVDEYPIRGAQNSNPSPDSVILDTKRTTLKLTFPDPETPREFVLTFGTVEEVGKIGDPSGSGNRVWLDILTNIPEEESLGDIYHSYDALKRRSDLRSRALSRSMEPLMENRCVSVVIRRATDIDDNDHDDSCDIETYEVNVRAVPGNASQLYRENTLSMRSKYAFWVVVENTEDLLTQEVSPKESWAEKYESSFEGVFFIKDSEISAPHLVIFSCKESRNELFTVSLDIHTGEPLNIRTGEPRVDVNVPPSAAQEILQPHPSRRTDRRKGFPIDIVTLVFMKPNDMAKYYVEVESGLYGTPHRFITHYAKIRIYKMERPENDRTQGFSNGWGRLTRRIMPNEATDDSADTVSERNEEDVHLIELAV</sequence>